<name>A0A831QN37_9FLAO</name>
<evidence type="ECO:0000313" key="1">
    <source>
        <dbReference type="EMBL" id="HEA19731.1"/>
    </source>
</evidence>
<dbReference type="InterPro" id="IPR024355">
    <property type="entry name" value="TraQ_bacteroidetes"/>
</dbReference>
<dbReference type="AlphaFoldDB" id="A0A831QN37"/>
<dbReference type="Pfam" id="PF12988">
    <property type="entry name" value="TraQ_transposon"/>
    <property type="match status" value="1"/>
</dbReference>
<organism evidence="1">
    <name type="scientific">Pricia antarctica</name>
    <dbReference type="NCBI Taxonomy" id="641691"/>
    <lineage>
        <taxon>Bacteria</taxon>
        <taxon>Pseudomonadati</taxon>
        <taxon>Bacteroidota</taxon>
        <taxon>Flavobacteriia</taxon>
        <taxon>Flavobacteriales</taxon>
        <taxon>Flavobacteriaceae</taxon>
        <taxon>Pricia</taxon>
    </lineage>
</organism>
<sequence>MLGIFIRMPESAYVIFCSKNDCMKMNAPQRIFAVTTLCLALILACSKDFEDIVQDSFDFTFEGTNEENGFVFEATKTDFILEPERMVSNVSYFMKYDNIDGKGYYIGTENDTVHANDTISVKNFNLSYRYMPIDTGMHKVKVLAWDSNKIEKELELVYNVKYASFSFLLGKGTDDFIINSQNPVTVTLLRDKETLSPDSDRNQDFEITYQLENGSGRLYLDDVVHDAGEPFKLPKGVTEFGYLPETLGEHKLTMTAKAPDGATISNVLILNIGNVNFTFRATAASSQVELDSNLALNIDLRTQDEESEVTYDISHSFSADSQGAGTVRDQNGGVMDTGTFRDIAPGNFNFTFEDDALGQRKIYFDVRDSNGQMKRDSVEIEVANIPFTFSGNAESNQVFMNQRTQLNFNIKSSGNTDNIEYFLNYNLEEGNGRVTGINGNTITNNTDYPVNLGNFSLFYTPETLGTHRISFLVTDNYGQAVGPVEIDLDTEELELEFNASANSSEILVGQRGTVALSLIEKGDYNGVSYELNYFISGGSAALYNGNSEITQSRYFSVNPGSFAYDFIAEQAGTYEITFLLRDSNGQILEEKVILVVGNNDFTVNMTPSKATEFSNFPVGIIVDIDEVPEGANDSYTAFFSSSQNGSMSVNGIIYGPGEEFPLGAGVNNISYTGLEPGQHNIVISVESGSDVTRTANTVITFDQVDFIFTGGSQKSDISVGETTNLNFNISESVGSSDYTIRFSMNGNARLTDSNGAEVSPGNSYDVNTGNFNWTLEGTDESTVKMVFTVQNDTGLEKTVDITVNVAAKDYTFNASATSQQAYTDEMVDMNFNISEIGIGGDTYEMYFSAGGNNGTFEFGGTNYSAGESFTVPVGSFSGKYSGSSEGSHNITFTVRSSSDVEKRANVNINYTVYEEAFTLNLSQSSQDKYIDVPFDITAITNATSGNDPSVTYSITFTFIGASAGMLRYKNVLYGEGEIIPLDYGSAPMQFTPETDENFTINFLVENSTGQSQRTSESVEMFKRPFAVAKGEKRNVSCGGLNGCDYEVGIYTCFEANCSEAYNGANLQQVEIRIYNAKAGRWDTKLLNYNNATGTGVDRYFLLEKEPSEGKLKYLDQDYELRVRDSNGQWSDWTSGTIVRV</sequence>
<protein>
    <submittedName>
        <fullName evidence="1">DUF3872 domain-containing protein</fullName>
    </submittedName>
</protein>
<dbReference type="EMBL" id="DRGL01000014">
    <property type="protein sequence ID" value="HEA19731.1"/>
    <property type="molecule type" value="Genomic_DNA"/>
</dbReference>
<gene>
    <name evidence="1" type="ORF">ENH87_02285</name>
</gene>
<dbReference type="InterPro" id="IPR038707">
    <property type="entry name" value="TraQ_sf"/>
</dbReference>
<proteinExistence type="predicted"/>
<dbReference type="Gene3D" id="2.60.40.2410">
    <property type="entry name" value="Uncharacterised protein PF12988, DUF3872"/>
    <property type="match status" value="9"/>
</dbReference>
<comment type="caution">
    <text evidence="1">The sequence shown here is derived from an EMBL/GenBank/DDBJ whole genome shotgun (WGS) entry which is preliminary data.</text>
</comment>
<reference evidence="1" key="1">
    <citation type="journal article" date="2020" name="mSystems">
        <title>Genome- and Community-Level Interaction Insights into Carbon Utilization and Element Cycling Functions of Hydrothermarchaeota in Hydrothermal Sediment.</title>
        <authorList>
            <person name="Zhou Z."/>
            <person name="Liu Y."/>
            <person name="Xu W."/>
            <person name="Pan J."/>
            <person name="Luo Z.H."/>
            <person name="Li M."/>
        </authorList>
    </citation>
    <scope>NUCLEOTIDE SEQUENCE [LARGE SCALE GENOMIC DNA]</scope>
    <source>
        <strain evidence="1">HyVt-345</strain>
    </source>
</reference>
<dbReference type="Proteomes" id="UP000886191">
    <property type="component" value="Unassembled WGS sequence"/>
</dbReference>
<accession>A0A831QN37</accession>